<keyword evidence="2" id="KW-1185">Reference proteome</keyword>
<protein>
    <submittedName>
        <fullName evidence="1">Uncharacterized protein</fullName>
    </submittedName>
</protein>
<sequence>MACYLLILFFFGKFLLKRHTIFKIGGTDNFDGEIIGMLVNDKGFYWTFLLRIVEVLSIRAFLLDISIGNREVLSIRALLLDISIGNPEVLSIRALLLICNTGTKETRQIKSASFFIVF</sequence>
<dbReference type="STRING" id="1117379.BABA_25106"/>
<dbReference type="EMBL" id="AJLS01000182">
    <property type="protein sequence ID" value="EKN62676.1"/>
    <property type="molecule type" value="Genomic_DNA"/>
</dbReference>
<evidence type="ECO:0000313" key="1">
    <source>
        <dbReference type="EMBL" id="EKN62676.1"/>
    </source>
</evidence>
<dbReference type="AlphaFoldDB" id="K6DPF3"/>
<accession>K6DPF3</accession>
<organism evidence="1 2">
    <name type="scientific">Neobacillus bataviensis LMG 21833</name>
    <dbReference type="NCBI Taxonomy" id="1117379"/>
    <lineage>
        <taxon>Bacteria</taxon>
        <taxon>Bacillati</taxon>
        <taxon>Bacillota</taxon>
        <taxon>Bacilli</taxon>
        <taxon>Bacillales</taxon>
        <taxon>Bacillaceae</taxon>
        <taxon>Neobacillus</taxon>
    </lineage>
</organism>
<gene>
    <name evidence="1" type="ORF">BABA_25106</name>
</gene>
<comment type="caution">
    <text evidence="1">The sequence shown here is derived from an EMBL/GenBank/DDBJ whole genome shotgun (WGS) entry which is preliminary data.</text>
</comment>
<name>K6DPF3_9BACI</name>
<evidence type="ECO:0000313" key="2">
    <source>
        <dbReference type="Proteomes" id="UP000006316"/>
    </source>
</evidence>
<dbReference type="Proteomes" id="UP000006316">
    <property type="component" value="Unassembled WGS sequence"/>
</dbReference>
<reference evidence="1 2" key="1">
    <citation type="journal article" date="2012" name="Front. Microbiol.">
        <title>Redundancy and modularity in membrane-associated dissimilatory nitrate reduction in Bacillus.</title>
        <authorList>
            <person name="Heylen K."/>
            <person name="Keltjens J."/>
        </authorList>
    </citation>
    <scope>NUCLEOTIDE SEQUENCE [LARGE SCALE GENOMIC DNA]</scope>
    <source>
        <strain evidence="2">LMG 21833T</strain>
    </source>
</reference>
<proteinExistence type="predicted"/>